<name>A0AAJ3CEQ6_XANCA</name>
<dbReference type="AlphaFoldDB" id="A0AAJ3CEQ6"/>
<sequence>MPHRSSIRGFTAYLAMLGEQPSSSQAADQLIEALVQAVDVMEDIAQTDRGELTLVLHRMVLCAQTQAWWHGLMQKHSCRALKTTGGAPAEGRPAVV</sequence>
<gene>
    <name evidence="1" type="ORF">LLE72_018100</name>
</gene>
<protein>
    <submittedName>
        <fullName evidence="1">Uncharacterized protein</fullName>
    </submittedName>
</protein>
<evidence type="ECO:0000313" key="1">
    <source>
        <dbReference type="EMBL" id="MEC3889609.1"/>
    </source>
</evidence>
<dbReference type="RefSeq" id="WP_228425689.1">
    <property type="nucleotide sequence ID" value="NZ_JAJFNJ020000003.1"/>
</dbReference>
<dbReference type="EMBL" id="JAJFNJ020000003">
    <property type="protein sequence ID" value="MEC3889609.1"/>
    <property type="molecule type" value="Genomic_DNA"/>
</dbReference>
<evidence type="ECO:0000313" key="2">
    <source>
        <dbReference type="Proteomes" id="UP001297361"/>
    </source>
</evidence>
<proteinExistence type="predicted"/>
<dbReference type="Proteomes" id="UP001297361">
    <property type="component" value="Unassembled WGS sequence"/>
</dbReference>
<organism evidence="1 2">
    <name type="scientific">Xanthomonas campestris pv. papavericola</name>
    <dbReference type="NCBI Taxonomy" id="487881"/>
    <lineage>
        <taxon>Bacteria</taxon>
        <taxon>Pseudomonadati</taxon>
        <taxon>Pseudomonadota</taxon>
        <taxon>Gammaproteobacteria</taxon>
        <taxon>Lysobacterales</taxon>
        <taxon>Lysobacteraceae</taxon>
        <taxon>Xanthomonas</taxon>
    </lineage>
</organism>
<comment type="caution">
    <text evidence="1">The sequence shown here is derived from an EMBL/GenBank/DDBJ whole genome shotgun (WGS) entry which is preliminary data.</text>
</comment>
<accession>A0AAJ3CEQ6</accession>
<reference evidence="1" key="2">
    <citation type="submission" date="2024-01" db="EMBL/GenBank/DDBJ databases">
        <title>Long-read genome sequencing of X. campestris pv. papavericola.</title>
        <authorList>
            <person name="Hussain R.M.F."/>
            <person name="Greer S."/>
            <person name="Harrison J."/>
            <person name="Grant M."/>
            <person name="Vicente J."/>
            <person name="Studholme D.J."/>
        </authorList>
    </citation>
    <scope>NUCLEOTIDE SEQUENCE</scope>
    <source>
        <strain evidence="1">NCPPB 2970</strain>
    </source>
</reference>
<reference evidence="1" key="1">
    <citation type="submission" date="2021-10" db="EMBL/GenBank/DDBJ databases">
        <authorList>
            <person name="Hussein R."/>
            <person name="Harrison J."/>
            <person name="Studholme D.J."/>
            <person name="Vicente J."/>
            <person name="Grant M."/>
        </authorList>
    </citation>
    <scope>NUCLEOTIDE SEQUENCE</scope>
    <source>
        <strain evidence="1">NCPPB 2970</strain>
    </source>
</reference>